<dbReference type="Proteomes" id="UP000053424">
    <property type="component" value="Unassembled WGS sequence"/>
</dbReference>
<dbReference type="AlphaFoldDB" id="A0A0C2YZ86"/>
<keyword evidence="6" id="KW-1185">Reference proteome</keyword>
<dbReference type="SMART" id="SM00906">
    <property type="entry name" value="Fungal_trans"/>
    <property type="match status" value="1"/>
</dbReference>
<dbReference type="GO" id="GO:0006351">
    <property type="term" value="P:DNA-templated transcription"/>
    <property type="evidence" value="ECO:0007669"/>
    <property type="project" value="InterPro"/>
</dbReference>
<dbReference type="OrthoDB" id="424974at2759"/>
<sequence>MAGADLAQSYNDEDGCPPVSSEISRLSSAFPFGIDDNAEKTMDFLFENLPPEPRAWSLCETYMEQATWAFRPIRREELIDEILSPIYKVVKEKNTSGFYPPNSVSAHKLAAMFLVFSLGALVDLTLEPYNKEADVYYHLGRASLSLRSVFDSPEIVTVQAILLMASYHGNAGNRYTMDSSWALTSLGAKLAQGTGLHRDCSRWKMDPKTVQRRRSLFWELFSTELFYSLALGRPPSIRLSYVDTEFPDDDEATVDAQGNTLVGYYRWKYEFTKEIFASVIELTLTAEAPQYQTILELDRKVREKTFFPHLNAFISPEDEECTPSVYMKRSLLGQYRSITLLYLHRSFFAQSMLDHPMNPLQSPYAPSFLAAYRCASGVIKSSLNHYDRFPELCGRWWGIWTHLFSAAIIVGCIVTRSPSSSMASSAFIELGLACDLFEKGAMHSRRARSGLAILYKMREKAFQVYSQFRTGNTVSSRILAVDKPDYGEDELALFGGQTRVLVSKLLNSSKKTRKQSASSPAPSLSSPSSEGDARGTPSNDTSREVHPSLVEYLAMFPPSNAPSRSSSDGHKNTMEEESAPPMPPSEPQQEQYQMWPNWAPPSLFTPLPMETFSNITTELTPFSSGQSSATAETTPVEIKTDPSDVSLVDLGMMMTGESGMDEQWISFMRDSGLLQIDGNGMGMYTSSPPTFMAHEGVNQTTGY</sequence>
<feature type="region of interest" description="Disordered" evidence="3">
    <location>
        <begin position="508"/>
        <end position="543"/>
    </location>
</feature>
<dbReference type="GO" id="GO:0003677">
    <property type="term" value="F:DNA binding"/>
    <property type="evidence" value="ECO:0007669"/>
    <property type="project" value="InterPro"/>
</dbReference>
<reference evidence="5 6" key="1">
    <citation type="submission" date="2014-04" db="EMBL/GenBank/DDBJ databases">
        <authorList>
            <consortium name="DOE Joint Genome Institute"/>
            <person name="Kuo A."/>
            <person name="Gay G."/>
            <person name="Dore J."/>
            <person name="Kohler A."/>
            <person name="Nagy L.G."/>
            <person name="Floudas D."/>
            <person name="Copeland A."/>
            <person name="Barry K.W."/>
            <person name="Cichocki N."/>
            <person name="Veneault-Fourrey C."/>
            <person name="LaButti K."/>
            <person name="Lindquist E.A."/>
            <person name="Lipzen A."/>
            <person name="Lundell T."/>
            <person name="Morin E."/>
            <person name="Murat C."/>
            <person name="Sun H."/>
            <person name="Tunlid A."/>
            <person name="Henrissat B."/>
            <person name="Grigoriev I.V."/>
            <person name="Hibbett D.S."/>
            <person name="Martin F."/>
            <person name="Nordberg H.P."/>
            <person name="Cantor M.N."/>
            <person name="Hua S.X."/>
        </authorList>
    </citation>
    <scope>NUCLEOTIDE SEQUENCE [LARGE SCALE GENOMIC DNA]</scope>
    <source>
        <strain evidence="6">h7</strain>
    </source>
</reference>
<feature type="region of interest" description="Disordered" evidence="3">
    <location>
        <begin position="1"/>
        <end position="21"/>
    </location>
</feature>
<evidence type="ECO:0000259" key="4">
    <source>
        <dbReference type="SMART" id="SM00906"/>
    </source>
</evidence>
<dbReference type="Pfam" id="PF04082">
    <property type="entry name" value="Fungal_trans"/>
    <property type="match status" value="1"/>
</dbReference>
<protein>
    <recommendedName>
        <fullName evidence="4">Xylanolytic transcriptional activator regulatory domain-containing protein</fullName>
    </recommendedName>
</protein>
<name>A0A0C2YZ86_HEBCY</name>
<dbReference type="STRING" id="686832.A0A0C2YZ86"/>
<gene>
    <name evidence="5" type="ORF">M413DRAFT_441375</name>
</gene>
<dbReference type="HOGENOM" id="CLU_007340_1_0_1"/>
<comment type="subcellular location">
    <subcellularLocation>
        <location evidence="1">Nucleus</location>
    </subcellularLocation>
</comment>
<organism evidence="5 6">
    <name type="scientific">Hebeloma cylindrosporum</name>
    <dbReference type="NCBI Taxonomy" id="76867"/>
    <lineage>
        <taxon>Eukaryota</taxon>
        <taxon>Fungi</taxon>
        <taxon>Dikarya</taxon>
        <taxon>Basidiomycota</taxon>
        <taxon>Agaricomycotina</taxon>
        <taxon>Agaricomycetes</taxon>
        <taxon>Agaricomycetidae</taxon>
        <taxon>Agaricales</taxon>
        <taxon>Agaricineae</taxon>
        <taxon>Hymenogastraceae</taxon>
        <taxon>Hebeloma</taxon>
    </lineage>
</organism>
<feature type="compositionally biased region" description="Low complexity" evidence="3">
    <location>
        <begin position="516"/>
        <end position="529"/>
    </location>
</feature>
<dbReference type="EMBL" id="KN831771">
    <property type="protein sequence ID" value="KIM46287.1"/>
    <property type="molecule type" value="Genomic_DNA"/>
</dbReference>
<keyword evidence="2" id="KW-0539">Nucleus</keyword>
<evidence type="ECO:0000313" key="5">
    <source>
        <dbReference type="EMBL" id="KIM46287.1"/>
    </source>
</evidence>
<feature type="region of interest" description="Disordered" evidence="3">
    <location>
        <begin position="556"/>
        <end position="591"/>
    </location>
</feature>
<feature type="domain" description="Xylanolytic transcriptional activator regulatory" evidence="4">
    <location>
        <begin position="180"/>
        <end position="253"/>
    </location>
</feature>
<dbReference type="GO" id="GO:0008270">
    <property type="term" value="F:zinc ion binding"/>
    <property type="evidence" value="ECO:0007669"/>
    <property type="project" value="InterPro"/>
</dbReference>
<reference evidence="6" key="2">
    <citation type="submission" date="2015-01" db="EMBL/GenBank/DDBJ databases">
        <title>Evolutionary Origins and Diversification of the Mycorrhizal Mutualists.</title>
        <authorList>
            <consortium name="DOE Joint Genome Institute"/>
            <consortium name="Mycorrhizal Genomics Consortium"/>
            <person name="Kohler A."/>
            <person name="Kuo A."/>
            <person name="Nagy L.G."/>
            <person name="Floudas D."/>
            <person name="Copeland A."/>
            <person name="Barry K.W."/>
            <person name="Cichocki N."/>
            <person name="Veneault-Fourrey C."/>
            <person name="LaButti K."/>
            <person name="Lindquist E.A."/>
            <person name="Lipzen A."/>
            <person name="Lundell T."/>
            <person name="Morin E."/>
            <person name="Murat C."/>
            <person name="Riley R."/>
            <person name="Ohm R."/>
            <person name="Sun H."/>
            <person name="Tunlid A."/>
            <person name="Henrissat B."/>
            <person name="Grigoriev I.V."/>
            <person name="Hibbett D.S."/>
            <person name="Martin F."/>
        </authorList>
    </citation>
    <scope>NUCLEOTIDE SEQUENCE [LARGE SCALE GENOMIC DNA]</scope>
    <source>
        <strain evidence="6">h7</strain>
    </source>
</reference>
<dbReference type="InterPro" id="IPR007219">
    <property type="entry name" value="XnlR_reg_dom"/>
</dbReference>
<evidence type="ECO:0000256" key="3">
    <source>
        <dbReference type="SAM" id="MobiDB-lite"/>
    </source>
</evidence>
<evidence type="ECO:0000256" key="2">
    <source>
        <dbReference type="ARBA" id="ARBA00023242"/>
    </source>
</evidence>
<proteinExistence type="predicted"/>
<evidence type="ECO:0000256" key="1">
    <source>
        <dbReference type="ARBA" id="ARBA00004123"/>
    </source>
</evidence>
<dbReference type="PANTHER" id="PTHR31001">
    <property type="entry name" value="UNCHARACTERIZED TRANSCRIPTIONAL REGULATORY PROTEIN"/>
    <property type="match status" value="1"/>
</dbReference>
<dbReference type="GO" id="GO:0005634">
    <property type="term" value="C:nucleus"/>
    <property type="evidence" value="ECO:0007669"/>
    <property type="project" value="UniProtKB-SubCell"/>
</dbReference>
<dbReference type="InterPro" id="IPR050613">
    <property type="entry name" value="Sec_Metabolite_Reg"/>
</dbReference>
<accession>A0A0C2YZ86</accession>
<dbReference type="CDD" id="cd12148">
    <property type="entry name" value="fungal_TF_MHR"/>
    <property type="match status" value="1"/>
</dbReference>
<dbReference type="PANTHER" id="PTHR31001:SF56">
    <property type="entry name" value="ZN(2)-C6 FUNGAL-TYPE DOMAIN-CONTAINING PROTEIN"/>
    <property type="match status" value="1"/>
</dbReference>
<evidence type="ECO:0000313" key="6">
    <source>
        <dbReference type="Proteomes" id="UP000053424"/>
    </source>
</evidence>